<organism evidence="2 4">
    <name type="scientific">Aneurinibacillus migulanus</name>
    <name type="common">Bacillus migulanus</name>
    <dbReference type="NCBI Taxonomy" id="47500"/>
    <lineage>
        <taxon>Bacteria</taxon>
        <taxon>Bacillati</taxon>
        <taxon>Bacillota</taxon>
        <taxon>Bacilli</taxon>
        <taxon>Bacillales</taxon>
        <taxon>Paenibacillaceae</taxon>
        <taxon>Aneurinibacillus group</taxon>
        <taxon>Aneurinibacillus</taxon>
    </lineage>
</organism>
<reference evidence="2 4" key="1">
    <citation type="submission" date="2015-07" db="EMBL/GenBank/DDBJ databases">
        <title>Fjat-14205 dsm 2895.</title>
        <authorList>
            <person name="Liu B."/>
            <person name="Wang J."/>
            <person name="Zhu Y."/>
            <person name="Liu G."/>
            <person name="Chen Q."/>
            <person name="Chen Z."/>
            <person name="Lan J."/>
            <person name="Che J."/>
            <person name="Ge C."/>
            <person name="Shi H."/>
            <person name="Pan Z."/>
            <person name="Liu X."/>
        </authorList>
    </citation>
    <scope>NUCLEOTIDE SEQUENCE [LARGE SCALE GENOMIC DNA]</scope>
    <source>
        <strain evidence="2 4">DSM 2895</strain>
    </source>
</reference>
<dbReference type="EMBL" id="LGUG01000004">
    <property type="protein sequence ID" value="KON97015.1"/>
    <property type="molecule type" value="Genomic_DNA"/>
</dbReference>
<dbReference type="Proteomes" id="UP000182836">
    <property type="component" value="Unassembled WGS sequence"/>
</dbReference>
<feature type="transmembrane region" description="Helical" evidence="1">
    <location>
        <begin position="31"/>
        <end position="54"/>
    </location>
</feature>
<keyword evidence="1" id="KW-0472">Membrane</keyword>
<protein>
    <submittedName>
        <fullName evidence="2">Uncharacterized protein</fullName>
    </submittedName>
</protein>
<evidence type="ECO:0000256" key="1">
    <source>
        <dbReference type="SAM" id="Phobius"/>
    </source>
</evidence>
<dbReference type="PATRIC" id="fig|47500.8.peg.4866"/>
<keyword evidence="4" id="KW-1185">Reference proteome</keyword>
<keyword evidence="1" id="KW-1133">Transmembrane helix</keyword>
<evidence type="ECO:0000313" key="4">
    <source>
        <dbReference type="Proteomes" id="UP000037269"/>
    </source>
</evidence>
<name>A0A0D1XUC9_ANEMI</name>
<sequence length="73" mass="8451">MTSVSNVIYLKQYKIRKKFDHLKKAVLSKNILSIALMILPIVILTAVCVIINYYGDSSYYPSLDADVYRMYLK</sequence>
<keyword evidence="1" id="KW-0812">Transmembrane</keyword>
<dbReference type="Proteomes" id="UP000037269">
    <property type="component" value="Unassembled WGS sequence"/>
</dbReference>
<gene>
    <name evidence="2" type="ORF">AF333_17555</name>
    <name evidence="3" type="ORF">SAMN04487909_12344</name>
</gene>
<evidence type="ECO:0000313" key="3">
    <source>
        <dbReference type="EMBL" id="SDJ64193.1"/>
    </source>
</evidence>
<proteinExistence type="predicted"/>
<reference evidence="3 5" key="2">
    <citation type="submission" date="2016-10" db="EMBL/GenBank/DDBJ databases">
        <authorList>
            <person name="de Groot N.N."/>
        </authorList>
    </citation>
    <scope>NUCLEOTIDE SEQUENCE [LARGE SCALE GENOMIC DNA]</scope>
    <source>
        <strain evidence="3 5">DSM 2895</strain>
    </source>
</reference>
<accession>A0A0D1XUC9</accession>
<dbReference type="AlphaFoldDB" id="A0A0D1XUC9"/>
<dbReference type="EMBL" id="FNED01000023">
    <property type="protein sequence ID" value="SDJ64193.1"/>
    <property type="molecule type" value="Genomic_DNA"/>
</dbReference>
<evidence type="ECO:0000313" key="5">
    <source>
        <dbReference type="Proteomes" id="UP000182836"/>
    </source>
</evidence>
<evidence type="ECO:0000313" key="2">
    <source>
        <dbReference type="EMBL" id="KON97015.1"/>
    </source>
</evidence>